<evidence type="ECO:0000313" key="2">
    <source>
        <dbReference type="EMBL" id="EHB04395.1"/>
    </source>
</evidence>
<proteinExistence type="predicted"/>
<dbReference type="InParanoid" id="G5B534"/>
<keyword evidence="2" id="KW-0328">Glycosyltransferase</keyword>
<dbReference type="Proteomes" id="UP000006813">
    <property type="component" value="Unassembled WGS sequence"/>
</dbReference>
<evidence type="ECO:0000256" key="1">
    <source>
        <dbReference type="SAM" id="MobiDB-lite"/>
    </source>
</evidence>
<name>G5B534_HETGA</name>
<dbReference type="GO" id="GO:0016757">
    <property type="term" value="F:glycosyltransferase activity"/>
    <property type="evidence" value="ECO:0007669"/>
    <property type="project" value="UniProtKB-KW"/>
</dbReference>
<keyword evidence="2" id="KW-0808">Transferase</keyword>
<dbReference type="Gene3D" id="3.90.550.10">
    <property type="entry name" value="Spore Coat Polysaccharide Biosynthesis Protein SpsA, Chain A"/>
    <property type="match status" value="1"/>
</dbReference>
<dbReference type="STRING" id="10181.G5B534"/>
<accession>G5B534</accession>
<gene>
    <name evidence="2" type="ORF">GW7_14195</name>
</gene>
<feature type="region of interest" description="Disordered" evidence="1">
    <location>
        <begin position="1"/>
        <end position="76"/>
    </location>
</feature>
<reference evidence="2 3" key="1">
    <citation type="journal article" date="2011" name="Nature">
        <title>Genome sequencing reveals insights into physiology and longevity of the naked mole rat.</title>
        <authorList>
            <person name="Kim E.B."/>
            <person name="Fang X."/>
            <person name="Fushan A.A."/>
            <person name="Huang Z."/>
            <person name="Lobanov A.V."/>
            <person name="Han L."/>
            <person name="Marino S.M."/>
            <person name="Sun X."/>
            <person name="Turanov A.A."/>
            <person name="Yang P."/>
            <person name="Yim S.H."/>
            <person name="Zhao X."/>
            <person name="Kasaikina M.V."/>
            <person name="Stoletzki N."/>
            <person name="Peng C."/>
            <person name="Polak P."/>
            <person name="Xiong Z."/>
            <person name="Kiezun A."/>
            <person name="Zhu Y."/>
            <person name="Chen Y."/>
            <person name="Kryukov G.V."/>
            <person name="Zhang Q."/>
            <person name="Peshkin L."/>
            <person name="Yang L."/>
            <person name="Bronson R.T."/>
            <person name="Buffenstein R."/>
            <person name="Wang B."/>
            <person name="Han C."/>
            <person name="Li Q."/>
            <person name="Chen L."/>
            <person name="Zhao W."/>
            <person name="Sunyaev S.R."/>
            <person name="Park T.J."/>
            <person name="Zhang G."/>
            <person name="Wang J."/>
            <person name="Gladyshev V.N."/>
        </authorList>
    </citation>
    <scope>NUCLEOTIDE SEQUENCE [LARGE SCALE GENOMIC DNA]</scope>
</reference>
<dbReference type="EMBL" id="JH168506">
    <property type="protein sequence ID" value="EHB04395.1"/>
    <property type="molecule type" value="Genomic_DNA"/>
</dbReference>
<dbReference type="InterPro" id="IPR029044">
    <property type="entry name" value="Nucleotide-diphossugar_trans"/>
</dbReference>
<feature type="compositionally biased region" description="Polar residues" evidence="1">
    <location>
        <begin position="1"/>
        <end position="17"/>
    </location>
</feature>
<protein>
    <submittedName>
        <fullName evidence="2">Beta-1,4-galactosyltransferase 1</fullName>
    </submittedName>
</protein>
<sequence>MPVEGGSSTPASGQPTGEPQPGRARLPPPLATSTQPHRGRDSSPDADSDAGSGSASNLTSVPVSPTKALSLPACPEESPLLVGPMLIEFNIPVDLELLAKQNPEMKMGGCYTLKD</sequence>
<organism evidence="2 3">
    <name type="scientific">Heterocephalus glaber</name>
    <name type="common">Naked mole rat</name>
    <dbReference type="NCBI Taxonomy" id="10181"/>
    <lineage>
        <taxon>Eukaryota</taxon>
        <taxon>Metazoa</taxon>
        <taxon>Chordata</taxon>
        <taxon>Craniata</taxon>
        <taxon>Vertebrata</taxon>
        <taxon>Euteleostomi</taxon>
        <taxon>Mammalia</taxon>
        <taxon>Eutheria</taxon>
        <taxon>Euarchontoglires</taxon>
        <taxon>Glires</taxon>
        <taxon>Rodentia</taxon>
        <taxon>Hystricomorpha</taxon>
        <taxon>Bathyergidae</taxon>
        <taxon>Heterocephalus</taxon>
    </lineage>
</organism>
<evidence type="ECO:0000313" key="3">
    <source>
        <dbReference type="Proteomes" id="UP000006813"/>
    </source>
</evidence>
<dbReference type="AlphaFoldDB" id="G5B534"/>